<dbReference type="Proteomes" id="UP000501113">
    <property type="component" value="Segment"/>
</dbReference>
<feature type="region of interest" description="Disordered" evidence="1">
    <location>
        <begin position="117"/>
        <end position="184"/>
    </location>
</feature>
<feature type="compositionally biased region" description="Polar residues" evidence="1">
    <location>
        <begin position="165"/>
        <end position="183"/>
    </location>
</feature>
<dbReference type="EMBL" id="LC534415">
    <property type="protein sequence ID" value="BCB67467.1"/>
    <property type="molecule type" value="Genomic_DNA"/>
</dbReference>
<evidence type="ECO:0000256" key="1">
    <source>
        <dbReference type="SAM" id="MobiDB-lite"/>
    </source>
</evidence>
<reference evidence="2" key="1">
    <citation type="journal article" date="2021" name="Microbiol. Resour. Announc.">
        <title>Genome Sequence of Lymphocystis Disease Virus 2 LCDV-JP_Oita_2018, Isolated from a Diseased Japanese Flounder (Paralichthys olivaceus) in Japan.</title>
        <authorList>
            <person name="Kawato S."/>
            <person name="Nozaki R."/>
            <person name="Hirono I."/>
            <person name="Kondo H."/>
        </authorList>
    </citation>
    <scope>NUCLEOTIDE SEQUENCE</scope>
    <source>
        <strain evidence="2">LCDV-JP_Oita_2018</strain>
    </source>
</reference>
<name>A0A6F8WZP3_9VIRU</name>
<organism evidence="2">
    <name type="scientific">Lymphocystis disease virus 2</name>
    <dbReference type="NCBI Taxonomy" id="159183"/>
    <lineage>
        <taxon>Viruses</taxon>
        <taxon>Varidnaviria</taxon>
        <taxon>Bamfordvirae</taxon>
        <taxon>Nucleocytoviricota</taxon>
        <taxon>Megaviricetes</taxon>
        <taxon>Pimascovirales</taxon>
        <taxon>Pimascovirales incertae sedis</taxon>
        <taxon>Iridoviridae</taxon>
        <taxon>Alphairidovirinae</taxon>
        <taxon>Lymphocystivirus</taxon>
        <taxon>Lymphocystivirus paralichthys1</taxon>
    </lineage>
</organism>
<protein>
    <submittedName>
        <fullName evidence="2">Uncharacterized protein</fullName>
    </submittedName>
</protein>
<evidence type="ECO:0000313" key="2">
    <source>
        <dbReference type="EMBL" id="BCB67467.1"/>
    </source>
</evidence>
<sequence>MLKHILLFVNILYCLAFEGIINLDNDLSGSGSGEEEYYDWQHCSCWQSNDELTTVKVPILVTITPNGTKTTTVAGSPITTVASPTTTEQYYDYNHCLCVGQEEESSGFSGELIAISQKPATTTQKPATTTQKPATTTQKPATTTQKPATTTQKPATTKQPVTTQEPSTTPQGPVTAKQRTTQMPGIVKQHITQKPTTTYSPVVNKDDKFTTSLTIGQVLTTVPGLIQTPSKDGDDKFKFNQVMSKSQSVSMTNLSMILCSIIYLSLIKIF</sequence>
<proteinExistence type="predicted"/>
<accession>A0A6F8WZP3</accession>
<feature type="compositionally biased region" description="Low complexity" evidence="1">
    <location>
        <begin position="117"/>
        <end position="164"/>
    </location>
</feature>